<dbReference type="Proteomes" id="UP000777482">
    <property type="component" value="Unassembled WGS sequence"/>
</dbReference>
<dbReference type="CDD" id="cd17356">
    <property type="entry name" value="MFS_HXT"/>
    <property type="match status" value="1"/>
</dbReference>
<evidence type="ECO:0000256" key="7">
    <source>
        <dbReference type="ARBA" id="ARBA00049119"/>
    </source>
</evidence>
<name>A0A9P7B5W6_RHOMI</name>
<evidence type="ECO:0000256" key="5">
    <source>
        <dbReference type="ARBA" id="ARBA00022989"/>
    </source>
</evidence>
<evidence type="ECO:0000313" key="12">
    <source>
        <dbReference type="EMBL" id="KAG0661644.1"/>
    </source>
</evidence>
<dbReference type="PANTHER" id="PTHR48022">
    <property type="entry name" value="PLASTIDIC GLUCOSE TRANSPORTER 4"/>
    <property type="match status" value="1"/>
</dbReference>
<feature type="domain" description="Major facilitator superfamily (MFS) profile" evidence="11">
    <location>
        <begin position="54"/>
        <end position="519"/>
    </location>
</feature>
<comment type="catalytic activity">
    <reaction evidence="7">
        <text>myo-inositol(out) + H(+)(out) = myo-inositol(in) + H(+)(in)</text>
        <dbReference type="Rhea" id="RHEA:60364"/>
        <dbReference type="ChEBI" id="CHEBI:15378"/>
        <dbReference type="ChEBI" id="CHEBI:17268"/>
    </reaction>
</comment>
<evidence type="ECO:0000256" key="3">
    <source>
        <dbReference type="ARBA" id="ARBA00022448"/>
    </source>
</evidence>
<dbReference type="PRINTS" id="PR00171">
    <property type="entry name" value="SUGRTRNSPORT"/>
</dbReference>
<feature type="transmembrane region" description="Helical" evidence="10">
    <location>
        <begin position="123"/>
        <end position="141"/>
    </location>
</feature>
<evidence type="ECO:0000256" key="4">
    <source>
        <dbReference type="ARBA" id="ARBA00022692"/>
    </source>
</evidence>
<keyword evidence="4 10" id="KW-0812">Transmembrane</keyword>
<feature type="transmembrane region" description="Helical" evidence="10">
    <location>
        <begin position="213"/>
        <end position="232"/>
    </location>
</feature>
<organism evidence="12 13">
    <name type="scientific">Rhodotorula mucilaginosa</name>
    <name type="common">Yeast</name>
    <name type="synonym">Rhodotorula rubra</name>
    <dbReference type="NCBI Taxonomy" id="5537"/>
    <lineage>
        <taxon>Eukaryota</taxon>
        <taxon>Fungi</taxon>
        <taxon>Dikarya</taxon>
        <taxon>Basidiomycota</taxon>
        <taxon>Pucciniomycotina</taxon>
        <taxon>Microbotryomycetes</taxon>
        <taxon>Sporidiobolales</taxon>
        <taxon>Sporidiobolaceae</taxon>
        <taxon>Rhodotorula</taxon>
    </lineage>
</organism>
<gene>
    <name evidence="12" type="ORF">C6P46_003865</name>
</gene>
<comment type="caution">
    <text evidence="12">The sequence shown here is derived from an EMBL/GenBank/DDBJ whole genome shotgun (WGS) entry which is preliminary data.</text>
</comment>
<feature type="transmembrane region" description="Helical" evidence="10">
    <location>
        <begin position="188"/>
        <end position="207"/>
    </location>
</feature>
<evidence type="ECO:0000256" key="1">
    <source>
        <dbReference type="ARBA" id="ARBA00004141"/>
    </source>
</evidence>
<feature type="transmembrane region" description="Helical" evidence="10">
    <location>
        <begin position="467"/>
        <end position="489"/>
    </location>
</feature>
<evidence type="ECO:0000256" key="6">
    <source>
        <dbReference type="ARBA" id="ARBA00023136"/>
    </source>
</evidence>
<dbReference type="Gene3D" id="1.20.1250.20">
    <property type="entry name" value="MFS general substrate transporter like domains"/>
    <property type="match status" value="1"/>
</dbReference>
<evidence type="ECO:0000256" key="9">
    <source>
        <dbReference type="SAM" id="MobiDB-lite"/>
    </source>
</evidence>
<feature type="transmembrane region" description="Helical" evidence="10">
    <location>
        <begin position="382"/>
        <end position="406"/>
    </location>
</feature>
<dbReference type="NCBIfam" id="TIGR00879">
    <property type="entry name" value="SP"/>
    <property type="match status" value="1"/>
</dbReference>
<evidence type="ECO:0000259" key="11">
    <source>
        <dbReference type="PROSITE" id="PS50850"/>
    </source>
</evidence>
<dbReference type="EMBL" id="PUHQ01000033">
    <property type="protein sequence ID" value="KAG0661644.1"/>
    <property type="molecule type" value="Genomic_DNA"/>
</dbReference>
<dbReference type="AlphaFoldDB" id="A0A9P7B5W6"/>
<sequence length="590" mass="64687">MPGWRSAKEADEGNMQLPLLDCLSPRDENKDIASMVAPLRRSLLTRVTRNPYVAGAVPTLGGLIFGCDISSMSAQWDNATFLSKMGHPSSLRQGGITAAMPAGSLAGALVNSWLADKIGRKKCILSGWIWVVGCIIMAVAQDVRTLIAGRVVGGFAVGIASAIVTVYQAEIAKPSMRGKIVSIQQLSIMSGIMVQFFVSFGFAQTAGDLSWRAPFGLMAIPGAMLGSIMLIFPESPRWLMDRDRNEEALQILGDVHAAGDTEDALVRLEYNEIRKQIDFDRTQAARSYKDLFAPDVRLRVLIGMSDQMWSQLSGMNGANPRFLGGWLRTLHVMMYYILFVFQAAGLQGRQANLIASSVQYSLGVAFTIPTVFLIDRLGRRPLLFGGAISMASCLIIVGSLTAAFGHAVDGAGAATTVTWVVEGHPAVRNAIIVFSYLFVCSFASTWGPCSWTYASELTPLRVRAKAVSFATATNWTFNFILSMTTPLAFHNIRYGVYFLYASFNIMAATQVWFMFRETKGYSLEQIDEVFARGHPFKAWQVPQDMVPTKDLQKDLEGRHLDDAHVDSQLEEKDEKGEFAHVERAPSSALA</sequence>
<feature type="transmembrane region" description="Helical" evidence="10">
    <location>
        <begin position="495"/>
        <end position="515"/>
    </location>
</feature>
<dbReference type="PROSITE" id="PS00217">
    <property type="entry name" value="SUGAR_TRANSPORT_2"/>
    <property type="match status" value="1"/>
</dbReference>
<dbReference type="OrthoDB" id="4142200at2759"/>
<dbReference type="PANTHER" id="PTHR48022:SF7">
    <property type="entry name" value="MAJOR FACILITATOR SUPERFAMILY (MFS) PROFILE DOMAIN-CONTAINING PROTEIN-RELATED"/>
    <property type="match status" value="1"/>
</dbReference>
<feature type="transmembrane region" description="Helical" evidence="10">
    <location>
        <begin position="147"/>
        <end position="167"/>
    </location>
</feature>
<keyword evidence="5 10" id="KW-1133">Transmembrane helix</keyword>
<dbReference type="SUPFAM" id="SSF103473">
    <property type="entry name" value="MFS general substrate transporter"/>
    <property type="match status" value="1"/>
</dbReference>
<dbReference type="InterPro" id="IPR050360">
    <property type="entry name" value="MFS_Sugar_Transporters"/>
</dbReference>
<evidence type="ECO:0000313" key="13">
    <source>
        <dbReference type="Proteomes" id="UP000777482"/>
    </source>
</evidence>
<evidence type="ECO:0000256" key="2">
    <source>
        <dbReference type="ARBA" id="ARBA00010992"/>
    </source>
</evidence>
<evidence type="ECO:0000256" key="8">
    <source>
        <dbReference type="RuleBase" id="RU003346"/>
    </source>
</evidence>
<dbReference type="InterPro" id="IPR003663">
    <property type="entry name" value="Sugar/inositol_transpt"/>
</dbReference>
<dbReference type="InterPro" id="IPR005828">
    <property type="entry name" value="MFS_sugar_transport-like"/>
</dbReference>
<dbReference type="GO" id="GO:0005351">
    <property type="term" value="F:carbohydrate:proton symporter activity"/>
    <property type="evidence" value="ECO:0007669"/>
    <property type="project" value="TreeGrafter"/>
</dbReference>
<dbReference type="InterPro" id="IPR036259">
    <property type="entry name" value="MFS_trans_sf"/>
</dbReference>
<dbReference type="GO" id="GO:0016020">
    <property type="term" value="C:membrane"/>
    <property type="evidence" value="ECO:0007669"/>
    <property type="project" value="UniProtKB-SubCell"/>
</dbReference>
<dbReference type="InterPro" id="IPR020846">
    <property type="entry name" value="MFS_dom"/>
</dbReference>
<feature type="transmembrane region" description="Helical" evidence="10">
    <location>
        <begin position="357"/>
        <end position="375"/>
    </location>
</feature>
<keyword evidence="13" id="KW-1185">Reference proteome</keyword>
<feature type="compositionally biased region" description="Basic and acidic residues" evidence="9">
    <location>
        <begin position="562"/>
        <end position="583"/>
    </location>
</feature>
<keyword evidence="6 10" id="KW-0472">Membrane</keyword>
<keyword evidence="3 8" id="KW-0813">Transport</keyword>
<accession>A0A9P7B5W6</accession>
<dbReference type="PROSITE" id="PS50850">
    <property type="entry name" value="MFS"/>
    <property type="match status" value="1"/>
</dbReference>
<comment type="subcellular location">
    <subcellularLocation>
        <location evidence="1">Membrane</location>
        <topology evidence="1">Multi-pass membrane protein</topology>
    </subcellularLocation>
</comment>
<protein>
    <recommendedName>
        <fullName evidence="11">Major facilitator superfamily (MFS) profile domain-containing protein</fullName>
    </recommendedName>
</protein>
<feature type="transmembrane region" description="Helical" evidence="10">
    <location>
        <begin position="426"/>
        <end position="446"/>
    </location>
</feature>
<dbReference type="InterPro" id="IPR005829">
    <property type="entry name" value="Sugar_transporter_CS"/>
</dbReference>
<reference evidence="12 13" key="1">
    <citation type="submission" date="2020-11" db="EMBL/GenBank/DDBJ databases">
        <title>Kefir isolates.</title>
        <authorList>
            <person name="Marcisauskas S."/>
            <person name="Kim Y."/>
            <person name="Blasche S."/>
        </authorList>
    </citation>
    <scope>NUCLEOTIDE SEQUENCE [LARGE SCALE GENOMIC DNA]</scope>
    <source>
        <strain evidence="12 13">KR</strain>
    </source>
</reference>
<dbReference type="Pfam" id="PF00083">
    <property type="entry name" value="Sugar_tr"/>
    <property type="match status" value="1"/>
</dbReference>
<comment type="similarity">
    <text evidence="2 8">Belongs to the major facilitator superfamily. Sugar transporter (TC 2.A.1.1) family.</text>
</comment>
<dbReference type="PROSITE" id="PS00216">
    <property type="entry name" value="SUGAR_TRANSPORT_1"/>
    <property type="match status" value="1"/>
</dbReference>
<feature type="region of interest" description="Disordered" evidence="9">
    <location>
        <begin position="562"/>
        <end position="590"/>
    </location>
</feature>
<feature type="transmembrane region" description="Helical" evidence="10">
    <location>
        <begin position="325"/>
        <end position="345"/>
    </location>
</feature>
<proteinExistence type="inferred from homology"/>
<dbReference type="FunFam" id="1.20.1250.20:FF:000134">
    <property type="entry name" value="MFS sugar transporter protein"/>
    <property type="match status" value="1"/>
</dbReference>
<evidence type="ECO:0000256" key="10">
    <source>
        <dbReference type="SAM" id="Phobius"/>
    </source>
</evidence>